<feature type="transmembrane region" description="Helical" evidence="10">
    <location>
        <begin position="410"/>
        <end position="432"/>
    </location>
</feature>
<dbReference type="PIRSF" id="PIRSF006603">
    <property type="entry name" value="DinF"/>
    <property type="match status" value="1"/>
</dbReference>
<evidence type="ECO:0000256" key="9">
    <source>
        <dbReference type="ARBA" id="ARBA00031636"/>
    </source>
</evidence>
<evidence type="ECO:0000256" key="7">
    <source>
        <dbReference type="ARBA" id="ARBA00023065"/>
    </source>
</evidence>
<evidence type="ECO:0000256" key="4">
    <source>
        <dbReference type="ARBA" id="ARBA00022475"/>
    </source>
</evidence>
<dbReference type="GO" id="GO:0006811">
    <property type="term" value="P:monoatomic ion transport"/>
    <property type="evidence" value="ECO:0007669"/>
    <property type="project" value="UniProtKB-KW"/>
</dbReference>
<evidence type="ECO:0000256" key="5">
    <source>
        <dbReference type="ARBA" id="ARBA00022692"/>
    </source>
</evidence>
<dbReference type="InterPro" id="IPR048279">
    <property type="entry name" value="MdtK-like"/>
</dbReference>
<dbReference type="Pfam" id="PF01554">
    <property type="entry name" value="MatE"/>
    <property type="match status" value="2"/>
</dbReference>
<dbReference type="PANTHER" id="PTHR43298">
    <property type="entry name" value="MULTIDRUG RESISTANCE PROTEIN NORM-RELATED"/>
    <property type="match status" value="1"/>
</dbReference>
<feature type="transmembrane region" description="Helical" evidence="10">
    <location>
        <begin position="316"/>
        <end position="341"/>
    </location>
</feature>
<feature type="transmembrane region" description="Helical" evidence="10">
    <location>
        <begin position="90"/>
        <end position="112"/>
    </location>
</feature>
<accession>W0FQY1</accession>
<comment type="subcellular location">
    <subcellularLocation>
        <location evidence="1">Cell membrane</location>
        <topology evidence="1">Multi-pass membrane protein</topology>
    </subcellularLocation>
</comment>
<keyword evidence="4" id="KW-1003">Cell membrane</keyword>
<feature type="transmembrane region" description="Helical" evidence="10">
    <location>
        <begin position="161"/>
        <end position="182"/>
    </location>
</feature>
<dbReference type="AlphaFoldDB" id="W0FQY1"/>
<evidence type="ECO:0000256" key="2">
    <source>
        <dbReference type="ARBA" id="ARBA00022448"/>
    </source>
</evidence>
<feature type="transmembrane region" description="Helical" evidence="10">
    <location>
        <begin position="132"/>
        <end position="149"/>
    </location>
</feature>
<evidence type="ECO:0000256" key="8">
    <source>
        <dbReference type="ARBA" id="ARBA00023136"/>
    </source>
</evidence>
<evidence type="ECO:0000256" key="6">
    <source>
        <dbReference type="ARBA" id="ARBA00022989"/>
    </source>
</evidence>
<feature type="transmembrane region" description="Helical" evidence="10">
    <location>
        <begin position="56"/>
        <end position="78"/>
    </location>
</feature>
<dbReference type="GO" id="GO:0042910">
    <property type="term" value="F:xenobiotic transmembrane transporter activity"/>
    <property type="evidence" value="ECO:0007669"/>
    <property type="project" value="InterPro"/>
</dbReference>
<feature type="transmembrane region" description="Helical" evidence="10">
    <location>
        <begin position="381"/>
        <end position="404"/>
    </location>
</feature>
<feature type="transmembrane region" description="Helical" evidence="10">
    <location>
        <begin position="188"/>
        <end position="211"/>
    </location>
</feature>
<keyword evidence="7" id="KW-0406">Ion transport</keyword>
<dbReference type="InterPro" id="IPR050222">
    <property type="entry name" value="MATE_MdtK"/>
</dbReference>
<keyword evidence="3" id="KW-0050">Antiport</keyword>
<dbReference type="CDD" id="cd13138">
    <property type="entry name" value="MATE_yoeA_like"/>
    <property type="match status" value="1"/>
</dbReference>
<keyword evidence="8 10" id="KW-0472">Membrane</keyword>
<dbReference type="InterPro" id="IPR002528">
    <property type="entry name" value="MATE_fam"/>
</dbReference>
<keyword evidence="6 10" id="KW-1133">Transmembrane helix</keyword>
<evidence type="ECO:0000256" key="10">
    <source>
        <dbReference type="SAM" id="Phobius"/>
    </source>
</evidence>
<dbReference type="GO" id="GO:0005886">
    <property type="term" value="C:plasma membrane"/>
    <property type="evidence" value="ECO:0007669"/>
    <property type="project" value="UniProtKB-SubCell"/>
</dbReference>
<organism evidence="11">
    <name type="scientific">uncultured bacterium Contig11</name>
    <dbReference type="NCBI Taxonomy" id="1393376"/>
    <lineage>
        <taxon>Bacteria</taxon>
        <taxon>environmental samples</taxon>
    </lineage>
</organism>
<feature type="transmembrane region" description="Helical" evidence="10">
    <location>
        <begin position="347"/>
        <end position="369"/>
    </location>
</feature>
<evidence type="ECO:0000313" key="11">
    <source>
        <dbReference type="EMBL" id="AHF25410.1"/>
    </source>
</evidence>
<dbReference type="GO" id="GO:0015297">
    <property type="term" value="F:antiporter activity"/>
    <property type="evidence" value="ECO:0007669"/>
    <property type="project" value="UniProtKB-KW"/>
</dbReference>
<dbReference type="NCBIfam" id="TIGR00797">
    <property type="entry name" value="matE"/>
    <property type="match status" value="1"/>
</dbReference>
<dbReference type="PANTHER" id="PTHR43298:SF2">
    <property type="entry name" value="FMN_FAD EXPORTER YEEO-RELATED"/>
    <property type="match status" value="1"/>
</dbReference>
<evidence type="ECO:0000256" key="1">
    <source>
        <dbReference type="ARBA" id="ARBA00004651"/>
    </source>
</evidence>
<protein>
    <recommendedName>
        <fullName evidence="9">Multidrug-efflux transporter</fullName>
    </recommendedName>
</protein>
<proteinExistence type="predicted"/>
<evidence type="ECO:0000256" key="3">
    <source>
        <dbReference type="ARBA" id="ARBA00022449"/>
    </source>
</evidence>
<reference evidence="11" key="1">
    <citation type="journal article" date="2013" name="PLoS ONE">
        <title>Metagenomic insights into the carbohydrate-active enzymes carried by the microorganisms adhering to solid digesta in the rumen of cows.</title>
        <authorList>
            <person name="Wang L."/>
            <person name="Hatem A."/>
            <person name="Catalyurek U.V."/>
            <person name="Morrison M."/>
            <person name="Yu Z."/>
        </authorList>
    </citation>
    <scope>NUCLEOTIDE SEQUENCE</scope>
</reference>
<keyword evidence="5 10" id="KW-0812">Transmembrane</keyword>
<dbReference type="EMBL" id="KC246835">
    <property type="protein sequence ID" value="AHF25410.1"/>
    <property type="molecule type" value="Genomic_DNA"/>
</dbReference>
<name>W0FQY1_9BACT</name>
<sequence length="441" mass="47345">MHMTEGKPLVLLSVFALPLLIGNLFQQAYNLADSMIVGRMLGANALAAVGATGSISFLFFSLFNGISGGCSIVTAQFFGARDDEKVRLSIVNSAYLTLASSIATGTVAFLMVPTVLSWMGTPPEILPEAVTYMRMTSASVPLVALYNYASSMQRALGDSRTPLLFLIVSCLINVCLDLLFIGTFGMGVFGAALATMLSQLLAGCGSLLYAFRHNPYFHLTKKYLKVNRPIIRSAVRLGLPLALQWSLIAISTTALQSVSNSFGPTAMAAYTATNRLEQLVQQPFGSMSMALSTYSGQNKGAGKTDRIRAGFRDSMLAMLAVAGVMMLLMRLFGEGLVGLFVHEGDVIALGSQALKITSLFYVFLGIIYVTRGVLNGVGDAFFALINGVVEIIGRVGLPLLLLRLTDMGVWTIWITAGMTWALAGISCVMRYISWRKKALPS</sequence>
<keyword evidence="2" id="KW-0813">Transport</keyword>